<organism evidence="2 3">
    <name type="scientific">Alginatibacterium sediminis</name>
    <dbReference type="NCBI Taxonomy" id="2164068"/>
    <lineage>
        <taxon>Bacteria</taxon>
        <taxon>Pseudomonadati</taxon>
        <taxon>Pseudomonadota</taxon>
        <taxon>Gammaproteobacteria</taxon>
        <taxon>Alteromonadales</taxon>
        <taxon>Alteromonadaceae</taxon>
        <taxon>Alginatibacterium</taxon>
    </lineage>
</organism>
<feature type="region of interest" description="Disordered" evidence="1">
    <location>
        <begin position="47"/>
        <end position="75"/>
    </location>
</feature>
<dbReference type="Proteomes" id="UP000286482">
    <property type="component" value="Unassembled WGS sequence"/>
</dbReference>
<evidence type="ECO:0000313" key="2">
    <source>
        <dbReference type="EMBL" id="RKF19557.1"/>
    </source>
</evidence>
<feature type="compositionally biased region" description="Polar residues" evidence="1">
    <location>
        <begin position="53"/>
        <end position="75"/>
    </location>
</feature>
<comment type="caution">
    <text evidence="2">The sequence shown here is derived from an EMBL/GenBank/DDBJ whole genome shotgun (WGS) entry which is preliminary data.</text>
</comment>
<sequence length="75" mass="8486">MFSHRCLIIGRFWLLKNRQKLQELGLFVVCDVALDLTCPRSKEQGIRYKEQGQETGSKVQGTGNMEQGTGSKVLE</sequence>
<protein>
    <submittedName>
        <fullName evidence="2">Uncharacterized protein</fullName>
    </submittedName>
</protein>
<evidence type="ECO:0000313" key="3">
    <source>
        <dbReference type="Proteomes" id="UP000286482"/>
    </source>
</evidence>
<gene>
    <name evidence="2" type="ORF">DBZ36_03575</name>
</gene>
<dbReference type="AlphaFoldDB" id="A0A420EFU5"/>
<accession>A0A420EFU5</accession>
<keyword evidence="3" id="KW-1185">Reference proteome</keyword>
<reference evidence="2 3" key="1">
    <citation type="submission" date="2018-09" db="EMBL/GenBank/DDBJ databases">
        <authorList>
            <person name="Wang Z."/>
        </authorList>
    </citation>
    <scope>NUCLEOTIDE SEQUENCE [LARGE SCALE GENOMIC DNA]</scope>
    <source>
        <strain evidence="2 3">ALS 81</strain>
    </source>
</reference>
<dbReference type="EMBL" id="RAQO01000004">
    <property type="protein sequence ID" value="RKF19557.1"/>
    <property type="molecule type" value="Genomic_DNA"/>
</dbReference>
<name>A0A420EFU5_9ALTE</name>
<proteinExistence type="predicted"/>
<evidence type="ECO:0000256" key="1">
    <source>
        <dbReference type="SAM" id="MobiDB-lite"/>
    </source>
</evidence>